<dbReference type="SUPFAM" id="SSF49899">
    <property type="entry name" value="Concanavalin A-like lectins/glucanases"/>
    <property type="match status" value="1"/>
</dbReference>
<evidence type="ECO:0000313" key="5">
    <source>
        <dbReference type="Proteomes" id="UP001152799"/>
    </source>
</evidence>
<dbReference type="PANTHER" id="PTHR10963">
    <property type="entry name" value="GLYCOSYL HYDROLASE-RELATED"/>
    <property type="match status" value="1"/>
</dbReference>
<dbReference type="EMBL" id="OU892278">
    <property type="protein sequence ID" value="CAG9764551.1"/>
    <property type="molecule type" value="Genomic_DNA"/>
</dbReference>
<protein>
    <recommendedName>
        <fullName evidence="3">GH16 domain-containing protein</fullName>
    </recommendedName>
</protein>
<evidence type="ECO:0000313" key="4">
    <source>
        <dbReference type="EMBL" id="CAG9764551.1"/>
    </source>
</evidence>
<keyword evidence="5" id="KW-1185">Reference proteome</keyword>
<dbReference type="CDD" id="cd08024">
    <property type="entry name" value="GH16_CCF"/>
    <property type="match status" value="1"/>
</dbReference>
<evidence type="ECO:0000259" key="3">
    <source>
        <dbReference type="PROSITE" id="PS51762"/>
    </source>
</evidence>
<dbReference type="GO" id="GO:0004553">
    <property type="term" value="F:hydrolase activity, hydrolyzing O-glycosyl compounds"/>
    <property type="evidence" value="ECO:0007669"/>
    <property type="project" value="InterPro"/>
</dbReference>
<proteinExistence type="inferred from homology"/>
<organism evidence="4 5">
    <name type="scientific">Ceutorhynchus assimilis</name>
    <name type="common">cabbage seed weevil</name>
    <dbReference type="NCBI Taxonomy" id="467358"/>
    <lineage>
        <taxon>Eukaryota</taxon>
        <taxon>Metazoa</taxon>
        <taxon>Ecdysozoa</taxon>
        <taxon>Arthropoda</taxon>
        <taxon>Hexapoda</taxon>
        <taxon>Insecta</taxon>
        <taxon>Pterygota</taxon>
        <taxon>Neoptera</taxon>
        <taxon>Endopterygota</taxon>
        <taxon>Coleoptera</taxon>
        <taxon>Polyphaga</taxon>
        <taxon>Cucujiformia</taxon>
        <taxon>Curculionidae</taxon>
        <taxon>Ceutorhynchinae</taxon>
        <taxon>Ceutorhynchus</taxon>
    </lineage>
</organism>
<sequence length="380" mass="42410">MKCCACLTVFLLTAFGFEFSIADCDVASETVASGTYFQASTKLCPGDLIFEDNFDTFNLEKWQHESTLSGGGNWEFQWYLNNRTNSYVDNSNLHIRPTFVSTDYGEDFLNSGTLDLNGAIPTDQCTDPANWGCSRTGTADHILNPIKSARITSVHSFQFKYGSVVVRAKMPAGDWLWPAIWLMPRFNAYGGWPTSGEIDLLESRGNKNIFNSAGINVGTQQASSTLHWGPFVAANQYAKTHFEKNNPVGYDSAFHIYKLVWTSHEILFYIDNELIGSINPPAGGFWEMSELASSGISNPWAAGNKMAPFDQKFYLIINLAVGGTNFFSDDFTNQGGKPWSNKSPTAFTDFWHGKSQWESTWNMDSDDTHLVVDYVQVYAV</sequence>
<comment type="similarity">
    <text evidence="1">Belongs to the glycosyl hydrolase 16 family.</text>
</comment>
<dbReference type="PANTHER" id="PTHR10963:SF55">
    <property type="entry name" value="GLYCOSIDE HYDROLASE FAMILY 16 PROTEIN"/>
    <property type="match status" value="1"/>
</dbReference>
<dbReference type="Gene3D" id="2.60.120.200">
    <property type="match status" value="1"/>
</dbReference>
<evidence type="ECO:0000256" key="1">
    <source>
        <dbReference type="ARBA" id="ARBA00006865"/>
    </source>
</evidence>
<keyword evidence="2" id="KW-0732">Signal</keyword>
<dbReference type="InterPro" id="IPR013320">
    <property type="entry name" value="ConA-like_dom_sf"/>
</dbReference>
<dbReference type="PROSITE" id="PS51762">
    <property type="entry name" value="GH16_2"/>
    <property type="match status" value="1"/>
</dbReference>
<dbReference type="Proteomes" id="UP001152799">
    <property type="component" value="Chromosome 2"/>
</dbReference>
<reference evidence="4" key="1">
    <citation type="submission" date="2022-01" db="EMBL/GenBank/DDBJ databases">
        <authorList>
            <person name="King R."/>
        </authorList>
    </citation>
    <scope>NUCLEOTIDE SEQUENCE</scope>
</reference>
<dbReference type="InterPro" id="IPR050546">
    <property type="entry name" value="Glycosyl_Hydrlase_16"/>
</dbReference>
<dbReference type="GO" id="GO:0005975">
    <property type="term" value="P:carbohydrate metabolic process"/>
    <property type="evidence" value="ECO:0007669"/>
    <property type="project" value="InterPro"/>
</dbReference>
<dbReference type="Pfam" id="PF00722">
    <property type="entry name" value="Glyco_hydro_16"/>
    <property type="match status" value="1"/>
</dbReference>
<gene>
    <name evidence="4" type="ORF">CEUTPL_LOCUS5189</name>
</gene>
<name>A0A9N9MHU7_9CUCU</name>
<feature type="chain" id="PRO_5040356932" description="GH16 domain-containing protein" evidence="2">
    <location>
        <begin position="23"/>
        <end position="380"/>
    </location>
</feature>
<accession>A0A9N9MHU7</accession>
<feature type="signal peptide" evidence="2">
    <location>
        <begin position="1"/>
        <end position="22"/>
    </location>
</feature>
<dbReference type="AlphaFoldDB" id="A0A9N9MHU7"/>
<evidence type="ECO:0000256" key="2">
    <source>
        <dbReference type="SAM" id="SignalP"/>
    </source>
</evidence>
<feature type="domain" description="GH16" evidence="3">
    <location>
        <begin position="29"/>
        <end position="380"/>
    </location>
</feature>
<dbReference type="OrthoDB" id="4781at2759"/>
<dbReference type="InterPro" id="IPR000757">
    <property type="entry name" value="Beta-glucanase-like"/>
</dbReference>